<reference evidence="2 3" key="1">
    <citation type="submission" date="2015-02" db="EMBL/GenBank/DDBJ databases">
        <title>Genome sequene of Rhodovulum sulfidophilum DSM 2351.</title>
        <authorList>
            <person name="Nagao N."/>
        </authorList>
    </citation>
    <scope>NUCLEOTIDE SEQUENCE [LARGE SCALE GENOMIC DNA]</scope>
    <source>
        <strain evidence="2 3">DSM 2351</strain>
    </source>
</reference>
<name>A0A0D6B2X6_RHOSU</name>
<feature type="region of interest" description="Disordered" evidence="1">
    <location>
        <begin position="1"/>
        <end position="21"/>
    </location>
</feature>
<dbReference type="EMBL" id="AP014800">
    <property type="protein sequence ID" value="BAQ69523.1"/>
    <property type="molecule type" value="Genomic_DNA"/>
</dbReference>
<dbReference type="PATRIC" id="fig|35806.4.peg.2442"/>
<evidence type="ECO:0000313" key="3">
    <source>
        <dbReference type="Proteomes" id="UP000064912"/>
    </source>
</evidence>
<dbReference type="Proteomes" id="UP000064912">
    <property type="component" value="Chromosome"/>
</dbReference>
<gene>
    <name evidence="2" type="primary">gyrA</name>
    <name evidence="2" type="ORF">NHU_02372</name>
</gene>
<accession>A0A0D6B2X6</accession>
<proteinExistence type="predicted"/>
<evidence type="ECO:0000313" key="2">
    <source>
        <dbReference type="EMBL" id="BAQ69523.1"/>
    </source>
</evidence>
<sequence>MLASASEMRLRPPDQKTFGEGDIFRQNAGIDAARAAMGRRAGISPETGVALDMDMNRAALTLSVSSREVLSHACIRFPVQPVLVRT</sequence>
<protein>
    <submittedName>
        <fullName evidence="2">DNA gyrase subunit A</fullName>
    </submittedName>
</protein>
<dbReference type="AlphaFoldDB" id="A0A0D6B2X6"/>
<evidence type="ECO:0000256" key="1">
    <source>
        <dbReference type="SAM" id="MobiDB-lite"/>
    </source>
</evidence>
<dbReference type="KEGG" id="rsu:NHU_02372"/>
<feature type="compositionally biased region" description="Basic and acidic residues" evidence="1">
    <location>
        <begin position="8"/>
        <end position="21"/>
    </location>
</feature>
<organism evidence="2 3">
    <name type="scientific">Rhodovulum sulfidophilum</name>
    <name type="common">Rhodobacter sulfidophilus</name>
    <dbReference type="NCBI Taxonomy" id="35806"/>
    <lineage>
        <taxon>Bacteria</taxon>
        <taxon>Pseudomonadati</taxon>
        <taxon>Pseudomonadota</taxon>
        <taxon>Alphaproteobacteria</taxon>
        <taxon>Rhodobacterales</taxon>
        <taxon>Paracoccaceae</taxon>
        <taxon>Rhodovulum</taxon>
    </lineage>
</organism>